<organism evidence="2 3">
    <name type="scientific">Symbiodinium microadriaticum</name>
    <name type="common">Dinoflagellate</name>
    <name type="synonym">Zooxanthella microadriatica</name>
    <dbReference type="NCBI Taxonomy" id="2951"/>
    <lineage>
        <taxon>Eukaryota</taxon>
        <taxon>Sar</taxon>
        <taxon>Alveolata</taxon>
        <taxon>Dinophyceae</taxon>
        <taxon>Suessiales</taxon>
        <taxon>Symbiodiniaceae</taxon>
        <taxon>Symbiodinium</taxon>
    </lineage>
</organism>
<protein>
    <submittedName>
        <fullName evidence="2">Uncharacterized protein</fullName>
    </submittedName>
</protein>
<evidence type="ECO:0000313" key="3">
    <source>
        <dbReference type="Proteomes" id="UP000186817"/>
    </source>
</evidence>
<accession>A0A1Q9EPL1</accession>
<gene>
    <name evidence="2" type="ORF">AK812_SmicGene7032</name>
</gene>
<feature type="compositionally biased region" description="Basic and acidic residues" evidence="1">
    <location>
        <begin position="109"/>
        <end position="125"/>
    </location>
</feature>
<evidence type="ECO:0000256" key="1">
    <source>
        <dbReference type="SAM" id="MobiDB-lite"/>
    </source>
</evidence>
<keyword evidence="3" id="KW-1185">Reference proteome</keyword>
<dbReference type="AlphaFoldDB" id="A0A1Q9EPL1"/>
<dbReference type="Proteomes" id="UP000186817">
    <property type="component" value="Unassembled WGS sequence"/>
</dbReference>
<evidence type="ECO:0000313" key="2">
    <source>
        <dbReference type="EMBL" id="OLQ09376.1"/>
    </source>
</evidence>
<feature type="region of interest" description="Disordered" evidence="1">
    <location>
        <begin position="1"/>
        <end position="25"/>
    </location>
</feature>
<proteinExistence type="predicted"/>
<name>A0A1Q9EPL1_SYMMI</name>
<dbReference type="EMBL" id="LSRX01000098">
    <property type="protein sequence ID" value="OLQ09376.1"/>
    <property type="molecule type" value="Genomic_DNA"/>
</dbReference>
<sequence length="239" mass="25833">MGSAATQEKGFLGGEQILAPTSAQRKQMKGRPIELLIDWTAEDPSKLVATLEADASVVNLGLGFDGAPPGPMRATGPKKGVRKVDSKSWAEVAELSRDAWHAPIPELPSDGRVDRSAQKKAEQATDKQNGGTLSRDAASPAPQCVGWAPEEEIFARTSEVAIVVWGLQEHPSRLIAKETGESLEDTAEGHVRLVNHFRHCGPGSCKWEMRRATFHESGRLGYEPALAALFPAQPRKMLP</sequence>
<reference evidence="2 3" key="1">
    <citation type="submission" date="2016-02" db="EMBL/GenBank/DDBJ databases">
        <title>Genome analysis of coral dinoflagellate symbionts highlights evolutionary adaptations to a symbiotic lifestyle.</title>
        <authorList>
            <person name="Aranda M."/>
            <person name="Li Y."/>
            <person name="Liew Y.J."/>
            <person name="Baumgarten S."/>
            <person name="Simakov O."/>
            <person name="Wilson M."/>
            <person name="Piel J."/>
            <person name="Ashoor H."/>
            <person name="Bougouffa S."/>
            <person name="Bajic V.B."/>
            <person name="Ryu T."/>
            <person name="Ravasi T."/>
            <person name="Bayer T."/>
            <person name="Micklem G."/>
            <person name="Kim H."/>
            <person name="Bhak J."/>
            <person name="Lajeunesse T.C."/>
            <person name="Voolstra C.R."/>
        </authorList>
    </citation>
    <scope>NUCLEOTIDE SEQUENCE [LARGE SCALE GENOMIC DNA]</scope>
    <source>
        <strain evidence="2 3">CCMP2467</strain>
    </source>
</reference>
<feature type="region of interest" description="Disordered" evidence="1">
    <location>
        <begin position="100"/>
        <end position="142"/>
    </location>
</feature>
<comment type="caution">
    <text evidence="2">The sequence shown here is derived from an EMBL/GenBank/DDBJ whole genome shotgun (WGS) entry which is preliminary data.</text>
</comment>